<keyword evidence="2 11" id="KW-0436">Ligase</keyword>
<accession>A0A841AIB0</accession>
<dbReference type="CDD" id="cd06850">
    <property type="entry name" value="biotinyl_domain"/>
    <property type="match status" value="1"/>
</dbReference>
<evidence type="ECO:0000256" key="2">
    <source>
        <dbReference type="ARBA" id="ARBA00022598"/>
    </source>
</evidence>
<dbReference type="GO" id="GO:0005524">
    <property type="term" value="F:ATP binding"/>
    <property type="evidence" value="ECO:0007669"/>
    <property type="project" value="UniProtKB-UniRule"/>
</dbReference>
<sequence length="1214" mass="129436">MTTTTPLPRTAAEPLTYGTVLVANRGEIACRIIRSAKAMGLRTVAVYSDVDRGAPHVKLADVAVNIGAASPRESYLNGPKILAAAIESGAGAIHPGYGFLSENAEFAASVEAAGIAFVGPTVEQLTVFGAKHTARAAAAEAGLPMVRGTGILADADDAVRASEELGFPVILKATGGGGGIGMQVCRSVAEVRDAFVSIERMAQQSFGSGTIFAERYIENARHIEVQVFGDGRGFVVSLGDRDCSLQRRNQKVVEEAPAFDLDDELRERLHSTSRALCAALDYRSAGTVEFVYDTVRHEASFLEVNTRLQVEHPVTEAITGVDLVEWMLALAGGDDSFLDAYRETATVPTSGNAVEARVYAEDPVRGFQPSSGTITRAVFPSAARVDAWVETGSEVPSSYDPMLAKIITSGVDRAAAWHALADALRDTRIDGIETNLGLLRAISMDEDVAAGAHITSTLASLTDTEPRIAVERPGLMTTVQDWPGRTGYWQVGVPPSGPMDDLSFRLGNVALGNPEGAPGLECTVSGPQLRFDAETVVCVTGATAPVTVDGEPAPMWEPVVVPAGGTLSVGSVSDEGLRVYVLFAGGLDVPLYLGSASTFTLGQFGGHGGRALTSADVLRVAASGPQKSAGVPAEARPEITHHWQLAVTEGPHGAPEFFTRADMDQIYAADYSVHFNSARTGVRLVGPKPTWARTDGGEAGLHPSNIHDNAYSIGAVDFTGDTPILLGPDGPSLGGFVCPVTVVSAERWKLGQLKPGDTVRFVPIRAAAAPSLRALDESRFVVNALLGSGGDGDDGVILRQDGDPSVTYRRSGDDNVLVEYGDIVLDLALRARVHALYTRVQDAAWPGVLDLTPGIRSLQVHFDPTVLSVTTVLGRLRELEERIPGAAELVVPSRRVRLPLSWDDPATREAIERYMNGVRDDAPWTPSNIEFIRRINGLHTPEDVYRTVFDAEYLVLGLGDVYLGAPVATPLDPRHRLVTTKYNPARTWTAENSVGIGGAYLCIYGMEGPGGYQFVGRTTQVWSRYGSFAPAGTPADAPKPWLLNFFDRISWYPVGADELLDMRAEVAAGRGVFDIEDGTFSLAEHERFLADNAESIAEFRSMQAGAFGLEREAWTASGEFDRAESIEAVAPPQEDVLDLPDGAILVDSPFISHVWKIDIADGQRVAEGELLVSLEAMKMETNIVSPVAGTVLMLRVALGQQVRAGETIAIIVPD</sequence>
<feature type="domain" description="ATP-grasp" evidence="9">
    <location>
        <begin position="135"/>
        <end position="332"/>
    </location>
</feature>
<dbReference type="InterPro" id="IPR001882">
    <property type="entry name" value="Biotin_BS"/>
</dbReference>
<evidence type="ECO:0000256" key="3">
    <source>
        <dbReference type="ARBA" id="ARBA00022741"/>
    </source>
</evidence>
<dbReference type="PROSITE" id="PS00867">
    <property type="entry name" value="CPSASE_2"/>
    <property type="match status" value="1"/>
</dbReference>
<dbReference type="FunFam" id="3.40.50.20:FF:000010">
    <property type="entry name" value="Propionyl-CoA carboxylase subunit alpha"/>
    <property type="match status" value="1"/>
</dbReference>
<dbReference type="Pfam" id="PF02626">
    <property type="entry name" value="CT_A_B"/>
    <property type="match status" value="1"/>
</dbReference>
<reference evidence="11 12" key="1">
    <citation type="submission" date="2020-08" db="EMBL/GenBank/DDBJ databases">
        <title>Sequencing the genomes of 1000 actinobacteria strains.</title>
        <authorList>
            <person name="Klenk H.-P."/>
        </authorList>
    </citation>
    <scope>NUCLEOTIDE SEQUENCE [LARGE SCALE GENOMIC DNA]</scope>
    <source>
        <strain evidence="11 12">DSM 105784</strain>
    </source>
</reference>
<dbReference type="SUPFAM" id="SSF51246">
    <property type="entry name" value="Rudiment single hybrid motif"/>
    <property type="match status" value="1"/>
</dbReference>
<keyword evidence="6" id="KW-0092">Biotin</keyword>
<dbReference type="PROSITE" id="PS50968">
    <property type="entry name" value="BIOTINYL_LIPOYL"/>
    <property type="match status" value="1"/>
</dbReference>
<dbReference type="InterPro" id="IPR003778">
    <property type="entry name" value="CT_A_B"/>
</dbReference>
<dbReference type="RefSeq" id="WP_184232556.1">
    <property type="nucleotide sequence ID" value="NZ_JACHMJ010000001.1"/>
</dbReference>
<evidence type="ECO:0000259" key="10">
    <source>
        <dbReference type="PROSITE" id="PS50979"/>
    </source>
</evidence>
<dbReference type="SUPFAM" id="SSF50891">
    <property type="entry name" value="Cyclophilin-like"/>
    <property type="match status" value="2"/>
</dbReference>
<dbReference type="PANTHER" id="PTHR18866:SF128">
    <property type="entry name" value="UREA AMIDOLYASE"/>
    <property type="match status" value="1"/>
</dbReference>
<dbReference type="SUPFAM" id="SSF51230">
    <property type="entry name" value="Single hybrid motif"/>
    <property type="match status" value="1"/>
</dbReference>
<evidence type="ECO:0000256" key="4">
    <source>
        <dbReference type="ARBA" id="ARBA00022801"/>
    </source>
</evidence>
<dbReference type="InterPro" id="IPR005481">
    <property type="entry name" value="BC-like_N"/>
</dbReference>
<dbReference type="Gene3D" id="3.30.470.20">
    <property type="entry name" value="ATP-grasp fold, B domain"/>
    <property type="match status" value="1"/>
</dbReference>
<dbReference type="InterPro" id="IPR000089">
    <property type="entry name" value="Biotin_lipoyl"/>
</dbReference>
<evidence type="ECO:0000256" key="7">
    <source>
        <dbReference type="PROSITE-ProRule" id="PRU00409"/>
    </source>
</evidence>
<dbReference type="Pfam" id="PF02785">
    <property type="entry name" value="Biotin_carb_C"/>
    <property type="match status" value="1"/>
</dbReference>
<dbReference type="InterPro" id="IPR011054">
    <property type="entry name" value="Rudment_hybrid_motif"/>
</dbReference>
<dbReference type="Gene3D" id="2.40.50.100">
    <property type="match status" value="1"/>
</dbReference>
<dbReference type="InterPro" id="IPR011053">
    <property type="entry name" value="Single_hybrid_motif"/>
</dbReference>
<evidence type="ECO:0000256" key="1">
    <source>
        <dbReference type="ARBA" id="ARBA00001953"/>
    </source>
</evidence>
<dbReference type="SMART" id="SM00878">
    <property type="entry name" value="Biotin_carb_C"/>
    <property type="match status" value="1"/>
</dbReference>
<dbReference type="PANTHER" id="PTHR18866">
    <property type="entry name" value="CARBOXYLASE:PYRUVATE/ACETYL-COA/PROPIONYL-COA CARBOXYLASE"/>
    <property type="match status" value="1"/>
</dbReference>
<name>A0A841AIB0_9MICO</name>
<feature type="domain" description="Biotin carboxylation" evidence="10">
    <location>
        <begin position="16"/>
        <end position="463"/>
    </location>
</feature>
<dbReference type="InterPro" id="IPR005482">
    <property type="entry name" value="Biotin_COase_C"/>
</dbReference>
<dbReference type="InterPro" id="IPR003833">
    <property type="entry name" value="CT_C_D"/>
</dbReference>
<evidence type="ECO:0000313" key="11">
    <source>
        <dbReference type="EMBL" id="MBB5841732.1"/>
    </source>
</evidence>
<dbReference type="Gene3D" id="3.30.1360.40">
    <property type="match status" value="1"/>
</dbReference>
<dbReference type="AlphaFoldDB" id="A0A841AIB0"/>
<dbReference type="Pfam" id="PF00364">
    <property type="entry name" value="Biotin_lipoyl"/>
    <property type="match status" value="1"/>
</dbReference>
<evidence type="ECO:0000313" key="12">
    <source>
        <dbReference type="Proteomes" id="UP000536685"/>
    </source>
</evidence>
<keyword evidence="12" id="KW-1185">Reference proteome</keyword>
<dbReference type="InterPro" id="IPR014084">
    <property type="entry name" value="Urea_COase"/>
</dbReference>
<dbReference type="SMART" id="SM00796">
    <property type="entry name" value="AHS1"/>
    <property type="match status" value="1"/>
</dbReference>
<dbReference type="EMBL" id="JACHMJ010000001">
    <property type="protein sequence ID" value="MBB5841732.1"/>
    <property type="molecule type" value="Genomic_DNA"/>
</dbReference>
<dbReference type="InterPro" id="IPR011764">
    <property type="entry name" value="Biotin_carboxylation_dom"/>
</dbReference>
<organism evidence="11 12">
    <name type="scientific">Conyzicola lurida</name>
    <dbReference type="NCBI Taxonomy" id="1172621"/>
    <lineage>
        <taxon>Bacteria</taxon>
        <taxon>Bacillati</taxon>
        <taxon>Actinomycetota</taxon>
        <taxon>Actinomycetes</taxon>
        <taxon>Micrococcales</taxon>
        <taxon>Microbacteriaceae</taxon>
        <taxon>Conyzicola</taxon>
    </lineage>
</organism>
<dbReference type="Pfam" id="PF00289">
    <property type="entry name" value="Biotin_carb_N"/>
    <property type="match status" value="1"/>
</dbReference>
<dbReference type="NCBIfam" id="TIGR00724">
    <property type="entry name" value="urea_amlyse_rel"/>
    <property type="match status" value="1"/>
</dbReference>
<dbReference type="PROSITE" id="PS00866">
    <property type="entry name" value="CPSASE_1"/>
    <property type="match status" value="1"/>
</dbReference>
<dbReference type="GO" id="GO:0016787">
    <property type="term" value="F:hydrolase activity"/>
    <property type="evidence" value="ECO:0007669"/>
    <property type="project" value="UniProtKB-KW"/>
</dbReference>
<feature type="domain" description="Lipoyl-binding" evidence="8">
    <location>
        <begin position="1125"/>
        <end position="1212"/>
    </location>
</feature>
<dbReference type="Proteomes" id="UP000536685">
    <property type="component" value="Unassembled WGS sequence"/>
</dbReference>
<comment type="caution">
    <text evidence="11">The sequence shown here is derived from an EMBL/GenBank/DDBJ whole genome shotgun (WGS) entry which is preliminary data.</text>
</comment>
<evidence type="ECO:0000256" key="5">
    <source>
        <dbReference type="ARBA" id="ARBA00022840"/>
    </source>
</evidence>
<dbReference type="Gene3D" id="2.40.100.10">
    <property type="entry name" value="Cyclophilin-like"/>
    <property type="match status" value="2"/>
</dbReference>
<dbReference type="Pfam" id="PF02682">
    <property type="entry name" value="CT_C_D"/>
    <property type="match status" value="1"/>
</dbReference>
<dbReference type="InterPro" id="IPR005479">
    <property type="entry name" value="CPAse_ATP-bd"/>
</dbReference>
<evidence type="ECO:0000259" key="9">
    <source>
        <dbReference type="PROSITE" id="PS50975"/>
    </source>
</evidence>
<dbReference type="GO" id="GO:0004847">
    <property type="term" value="F:urea carboxylase activity"/>
    <property type="evidence" value="ECO:0007669"/>
    <property type="project" value="UniProtKB-EC"/>
</dbReference>
<dbReference type="SMART" id="SM00797">
    <property type="entry name" value="AHS2"/>
    <property type="match status" value="1"/>
</dbReference>
<gene>
    <name evidence="11" type="ORF">HD599_000055</name>
</gene>
<keyword evidence="4" id="KW-0378">Hydrolase</keyword>
<proteinExistence type="predicted"/>
<dbReference type="Pfam" id="PF02786">
    <property type="entry name" value="CPSase_L_D2"/>
    <property type="match status" value="1"/>
</dbReference>
<dbReference type="NCBIfam" id="TIGR02712">
    <property type="entry name" value="urea_carbox"/>
    <property type="match status" value="1"/>
</dbReference>
<dbReference type="PROSITE" id="PS00188">
    <property type="entry name" value="BIOTIN"/>
    <property type="match status" value="1"/>
</dbReference>
<dbReference type="InterPro" id="IPR011761">
    <property type="entry name" value="ATP-grasp"/>
</dbReference>
<dbReference type="SUPFAM" id="SSF52440">
    <property type="entry name" value="PreATP-grasp domain"/>
    <property type="match status" value="1"/>
</dbReference>
<dbReference type="EC" id="6.3.4.6" evidence="11"/>
<dbReference type="InterPro" id="IPR016185">
    <property type="entry name" value="PreATP-grasp_dom_sf"/>
</dbReference>
<dbReference type="PROSITE" id="PS50979">
    <property type="entry name" value="BC"/>
    <property type="match status" value="1"/>
</dbReference>
<evidence type="ECO:0000256" key="6">
    <source>
        <dbReference type="ARBA" id="ARBA00023267"/>
    </source>
</evidence>
<dbReference type="PROSITE" id="PS50975">
    <property type="entry name" value="ATP_GRASP"/>
    <property type="match status" value="1"/>
</dbReference>
<keyword evidence="5 7" id="KW-0067">ATP-binding</keyword>
<comment type="cofactor">
    <cofactor evidence="1">
        <name>biotin</name>
        <dbReference type="ChEBI" id="CHEBI:57586"/>
    </cofactor>
</comment>
<dbReference type="SUPFAM" id="SSF56059">
    <property type="entry name" value="Glutathione synthetase ATP-binding domain-like"/>
    <property type="match status" value="1"/>
</dbReference>
<evidence type="ECO:0000259" key="8">
    <source>
        <dbReference type="PROSITE" id="PS50968"/>
    </source>
</evidence>
<dbReference type="InterPro" id="IPR029000">
    <property type="entry name" value="Cyclophilin-like_dom_sf"/>
</dbReference>
<keyword evidence="3 7" id="KW-0547">Nucleotide-binding</keyword>
<dbReference type="SUPFAM" id="SSF160467">
    <property type="entry name" value="PH0987 N-terminal domain-like"/>
    <property type="match status" value="1"/>
</dbReference>
<dbReference type="InterPro" id="IPR050856">
    <property type="entry name" value="Biotin_carboxylase_complex"/>
</dbReference>
<protein>
    <submittedName>
        <fullName evidence="11">Urea carboxylase</fullName>
        <ecNumber evidence="11">6.3.4.6</ecNumber>
    </submittedName>
</protein>
<dbReference type="GO" id="GO:0046872">
    <property type="term" value="F:metal ion binding"/>
    <property type="evidence" value="ECO:0007669"/>
    <property type="project" value="InterPro"/>
</dbReference>